<organism evidence="3 4">
    <name type="scientific">Cyclotella cryptica</name>
    <dbReference type="NCBI Taxonomy" id="29204"/>
    <lineage>
        <taxon>Eukaryota</taxon>
        <taxon>Sar</taxon>
        <taxon>Stramenopiles</taxon>
        <taxon>Ochrophyta</taxon>
        <taxon>Bacillariophyta</taxon>
        <taxon>Coscinodiscophyceae</taxon>
        <taxon>Thalassiosirophycidae</taxon>
        <taxon>Stephanodiscales</taxon>
        <taxon>Stephanodiscaceae</taxon>
        <taxon>Cyclotella</taxon>
    </lineage>
</organism>
<evidence type="ECO:0000256" key="2">
    <source>
        <dbReference type="SAM" id="Phobius"/>
    </source>
</evidence>
<keyword evidence="2" id="KW-0812">Transmembrane</keyword>
<keyword evidence="2" id="KW-1133">Transmembrane helix</keyword>
<feature type="transmembrane region" description="Helical" evidence="2">
    <location>
        <begin position="499"/>
        <end position="518"/>
    </location>
</feature>
<protein>
    <submittedName>
        <fullName evidence="3">Uncharacterized protein</fullName>
    </submittedName>
</protein>
<accession>A0ABD3Q604</accession>
<evidence type="ECO:0000313" key="4">
    <source>
        <dbReference type="Proteomes" id="UP001516023"/>
    </source>
</evidence>
<evidence type="ECO:0000313" key="3">
    <source>
        <dbReference type="EMBL" id="KAL3795467.1"/>
    </source>
</evidence>
<sequence>MKLYKDILVQGIQLVQQATGEPDLASLTVHASRNSARSLLVGKHRRAVDGEENEGGDDFLASLEGGLGGSGDDADFDFLSAFGGEGDFLSFEGSGDNNESGWFDLSTLMGGDEEDTGNNLASFFSGLMLGGIGGAGEEEGDGFAMLGDVMQNVEECGIDLADMATKALEAFMTMGTEMGTVDYSDPQSFDVFAQILMAFKDDDEVECSETEADRLPTALQNFLQCSGLSDFFPEDDAESTALIQTILDSCNPILDTLIAGDGSLSSLVDEHDEGNDFDSLGEDCVRAFYGDNPMGNTIRFEYQHIDEVFGCLGNLGDDMPHCVISSPSTPDDERRMHSVPLSLLKKLACVLGSSYKPALDMVCVSIYEGLDECLPQLDEDETNGATSLCGREHGIVLGKTDFGMDSSVLTGNKIPSFCTEIFDMKGIDISELKSRLDRYNRNREYGWTLENAGNVEANTEVEEAKEARISLNSPTKERPSQESSESLLASPASSSAVHISMRNLLLVVFGAIALALAIKYSKGRRRPATSRGSGRSALSNATVSRQNYAHVAMEMEGNEIL</sequence>
<evidence type="ECO:0000256" key="1">
    <source>
        <dbReference type="SAM" id="MobiDB-lite"/>
    </source>
</evidence>
<gene>
    <name evidence="3" type="ORF">HJC23_000825</name>
</gene>
<keyword evidence="4" id="KW-1185">Reference proteome</keyword>
<name>A0ABD3Q604_9STRA</name>
<dbReference type="Proteomes" id="UP001516023">
    <property type="component" value="Unassembled WGS sequence"/>
</dbReference>
<reference evidence="3 4" key="1">
    <citation type="journal article" date="2020" name="G3 (Bethesda)">
        <title>Improved Reference Genome for Cyclotella cryptica CCMP332, a Model for Cell Wall Morphogenesis, Salinity Adaptation, and Lipid Production in Diatoms (Bacillariophyta).</title>
        <authorList>
            <person name="Roberts W.R."/>
            <person name="Downey K.M."/>
            <person name="Ruck E.C."/>
            <person name="Traller J.C."/>
            <person name="Alverson A.J."/>
        </authorList>
    </citation>
    <scope>NUCLEOTIDE SEQUENCE [LARGE SCALE GENOMIC DNA]</scope>
    <source>
        <strain evidence="3 4">CCMP332</strain>
    </source>
</reference>
<comment type="caution">
    <text evidence="3">The sequence shown here is derived from an EMBL/GenBank/DDBJ whole genome shotgun (WGS) entry which is preliminary data.</text>
</comment>
<proteinExistence type="predicted"/>
<keyword evidence="2" id="KW-0472">Membrane</keyword>
<dbReference type="AlphaFoldDB" id="A0ABD3Q604"/>
<dbReference type="EMBL" id="JABMIG020000071">
    <property type="protein sequence ID" value="KAL3795467.1"/>
    <property type="molecule type" value="Genomic_DNA"/>
</dbReference>
<feature type="region of interest" description="Disordered" evidence="1">
    <location>
        <begin position="463"/>
        <end position="487"/>
    </location>
</feature>